<evidence type="ECO:0000313" key="2">
    <source>
        <dbReference type="EMBL" id="MFD2761668.1"/>
    </source>
</evidence>
<gene>
    <name evidence="2" type="ORF">ACFSUO_11970</name>
</gene>
<feature type="domain" description="Putative amidase" evidence="1">
    <location>
        <begin position="127"/>
        <end position="277"/>
    </location>
</feature>
<dbReference type="Pfam" id="PF12671">
    <property type="entry name" value="Amidase_6"/>
    <property type="match status" value="1"/>
</dbReference>
<name>A0ABW5V8N1_9BACI</name>
<dbReference type="PANTHER" id="PTHR40032:SF1">
    <property type="entry name" value="EXPORTED PROTEIN"/>
    <property type="match status" value="1"/>
</dbReference>
<reference evidence="3" key="1">
    <citation type="journal article" date="2019" name="Int. J. Syst. Evol. Microbiol.">
        <title>The Global Catalogue of Microorganisms (GCM) 10K type strain sequencing project: providing services to taxonomists for standard genome sequencing and annotation.</title>
        <authorList>
            <consortium name="The Broad Institute Genomics Platform"/>
            <consortium name="The Broad Institute Genome Sequencing Center for Infectious Disease"/>
            <person name="Wu L."/>
            <person name="Ma J."/>
        </authorList>
    </citation>
    <scope>NUCLEOTIDE SEQUENCE [LARGE SCALE GENOMIC DNA]</scope>
    <source>
        <strain evidence="3">TISTR 1535</strain>
    </source>
</reference>
<protein>
    <submittedName>
        <fullName evidence="2">Amidase domain-containing protein</fullName>
    </submittedName>
</protein>
<comment type="caution">
    <text evidence="2">The sequence shown here is derived from an EMBL/GenBank/DDBJ whole genome shotgun (WGS) entry which is preliminary data.</text>
</comment>
<dbReference type="InterPro" id="IPR024301">
    <property type="entry name" value="Amidase_6"/>
</dbReference>
<dbReference type="EMBL" id="JBHUNA010000024">
    <property type="protein sequence ID" value="MFD2761668.1"/>
    <property type="molecule type" value="Genomic_DNA"/>
</dbReference>
<dbReference type="RefSeq" id="WP_382394392.1">
    <property type="nucleotide sequence ID" value="NZ_JBHUNA010000024.1"/>
</dbReference>
<proteinExistence type="predicted"/>
<keyword evidence="3" id="KW-1185">Reference proteome</keyword>
<dbReference type="Proteomes" id="UP001597502">
    <property type="component" value="Unassembled WGS sequence"/>
</dbReference>
<organism evidence="2 3">
    <name type="scientific">Lentibacillus juripiscarius</name>
    <dbReference type="NCBI Taxonomy" id="257446"/>
    <lineage>
        <taxon>Bacteria</taxon>
        <taxon>Bacillati</taxon>
        <taxon>Bacillota</taxon>
        <taxon>Bacilli</taxon>
        <taxon>Bacillales</taxon>
        <taxon>Bacillaceae</taxon>
        <taxon>Lentibacillus</taxon>
    </lineage>
</organism>
<evidence type="ECO:0000259" key="1">
    <source>
        <dbReference type="Pfam" id="PF12671"/>
    </source>
</evidence>
<dbReference type="PANTHER" id="PTHR40032">
    <property type="entry name" value="EXPORTED PROTEIN-RELATED"/>
    <property type="match status" value="1"/>
</dbReference>
<evidence type="ECO:0000313" key="3">
    <source>
        <dbReference type="Proteomes" id="UP001597502"/>
    </source>
</evidence>
<sequence>MEKVKDTWLEFFQLASDDQAGWWQRKKTSYRERGAEIARITGHGHVFESIRYGKQTVYQYLLHLALLIRQNGKFIREEQVIPYWFQLEDDRITGHWRVERDAEPVEPGHTHPVSNATGENRSVERFDYDRRAAVQYAERWWNSYNPEYRKFDVDCTNFVSQCMRAGGAPMRGAPDRESGWWYGEDNWSYSWAVAHSLRWYLSGSTAGLKGKEMESASDLIPGDIICYDFAGDGRWDHNTIVVAKDPDGMPLVNAHTDNSRNRYWSYEDSLAWTPDTQYKFFRIGE</sequence>
<accession>A0ABW5V8N1</accession>